<accession>A0A0D2P949</accession>
<feature type="compositionally biased region" description="Basic and acidic residues" evidence="1">
    <location>
        <begin position="1"/>
        <end position="16"/>
    </location>
</feature>
<name>A0A0D2P949_HYPSF</name>
<feature type="compositionally biased region" description="Low complexity" evidence="1">
    <location>
        <begin position="161"/>
        <end position="179"/>
    </location>
</feature>
<protein>
    <submittedName>
        <fullName evidence="2">Uncharacterized protein</fullName>
    </submittedName>
</protein>
<proteinExistence type="predicted"/>
<evidence type="ECO:0000313" key="3">
    <source>
        <dbReference type="Proteomes" id="UP000054270"/>
    </source>
</evidence>
<evidence type="ECO:0000313" key="2">
    <source>
        <dbReference type="EMBL" id="KJA16885.1"/>
    </source>
</evidence>
<organism evidence="2 3">
    <name type="scientific">Hypholoma sublateritium (strain FD-334 SS-4)</name>
    <dbReference type="NCBI Taxonomy" id="945553"/>
    <lineage>
        <taxon>Eukaryota</taxon>
        <taxon>Fungi</taxon>
        <taxon>Dikarya</taxon>
        <taxon>Basidiomycota</taxon>
        <taxon>Agaricomycotina</taxon>
        <taxon>Agaricomycetes</taxon>
        <taxon>Agaricomycetidae</taxon>
        <taxon>Agaricales</taxon>
        <taxon>Agaricineae</taxon>
        <taxon>Strophariaceae</taxon>
        <taxon>Hypholoma</taxon>
    </lineage>
</organism>
<keyword evidence="3" id="KW-1185">Reference proteome</keyword>
<gene>
    <name evidence="2" type="ORF">HYPSUDRAFT_206678</name>
</gene>
<dbReference type="EMBL" id="KN817613">
    <property type="protein sequence ID" value="KJA16885.1"/>
    <property type="molecule type" value="Genomic_DNA"/>
</dbReference>
<evidence type="ECO:0000256" key="1">
    <source>
        <dbReference type="SAM" id="MobiDB-lite"/>
    </source>
</evidence>
<feature type="region of interest" description="Disordered" evidence="1">
    <location>
        <begin position="1"/>
        <end position="33"/>
    </location>
</feature>
<feature type="region of interest" description="Disordered" evidence="1">
    <location>
        <begin position="158"/>
        <end position="179"/>
    </location>
</feature>
<dbReference type="Proteomes" id="UP000054270">
    <property type="component" value="Unassembled WGS sequence"/>
</dbReference>
<sequence length="179" mass="19089">MDDTVKNEHDGARDHAPGNAPTHRAVAVHVSSEEATPPTHILFIRRTLHNLNAEEPAAVHITPTPLLGGRLLGGRLRGSAFADTGLAAWGARAYRYREGAPPAHHILCIRRILRDIPAESACHAHRPRSAIVSASAPPPRAHACPSLSISRIARPGLRSTSACSGSRMYRSSSSSTSRG</sequence>
<reference evidence="3" key="1">
    <citation type="submission" date="2014-04" db="EMBL/GenBank/DDBJ databases">
        <title>Evolutionary Origins and Diversification of the Mycorrhizal Mutualists.</title>
        <authorList>
            <consortium name="DOE Joint Genome Institute"/>
            <consortium name="Mycorrhizal Genomics Consortium"/>
            <person name="Kohler A."/>
            <person name="Kuo A."/>
            <person name="Nagy L.G."/>
            <person name="Floudas D."/>
            <person name="Copeland A."/>
            <person name="Barry K.W."/>
            <person name="Cichocki N."/>
            <person name="Veneault-Fourrey C."/>
            <person name="LaButti K."/>
            <person name="Lindquist E.A."/>
            <person name="Lipzen A."/>
            <person name="Lundell T."/>
            <person name="Morin E."/>
            <person name="Murat C."/>
            <person name="Riley R."/>
            <person name="Ohm R."/>
            <person name="Sun H."/>
            <person name="Tunlid A."/>
            <person name="Henrissat B."/>
            <person name="Grigoriev I.V."/>
            <person name="Hibbett D.S."/>
            <person name="Martin F."/>
        </authorList>
    </citation>
    <scope>NUCLEOTIDE SEQUENCE [LARGE SCALE GENOMIC DNA]</scope>
    <source>
        <strain evidence="3">FD-334 SS-4</strain>
    </source>
</reference>
<dbReference type="AlphaFoldDB" id="A0A0D2P949"/>